<keyword evidence="6" id="KW-0968">Cytoplasmic vesicle</keyword>
<protein>
    <recommendedName>
        <fullName evidence="15">Sec-24.1</fullName>
    </recommendedName>
</protein>
<feature type="compositionally biased region" description="Low complexity" evidence="7">
    <location>
        <begin position="136"/>
        <end position="150"/>
    </location>
</feature>
<feature type="compositionally biased region" description="Pro residues" evidence="7">
    <location>
        <begin position="33"/>
        <end position="51"/>
    </location>
</feature>
<dbReference type="SUPFAM" id="SSF82919">
    <property type="entry name" value="Zn-finger domain of Sec23/24"/>
    <property type="match status" value="1"/>
</dbReference>
<keyword evidence="4" id="KW-0813">Transport</keyword>
<dbReference type="GO" id="GO:0070971">
    <property type="term" value="C:endoplasmic reticulum exit site"/>
    <property type="evidence" value="ECO:0007669"/>
    <property type="project" value="TreeGrafter"/>
</dbReference>
<evidence type="ECO:0008006" key="15">
    <source>
        <dbReference type="Google" id="ProtNLM"/>
    </source>
</evidence>
<dbReference type="InterPro" id="IPR036465">
    <property type="entry name" value="vWFA_dom_sf"/>
</dbReference>
<dbReference type="InterPro" id="IPR006895">
    <property type="entry name" value="Znf_Sec23_Sec24"/>
</dbReference>
<reference evidence="14" key="1">
    <citation type="submission" date="2022-10" db="EMBL/GenBank/DDBJ databases">
        <title>Genome assembly of Pristionchus species.</title>
        <authorList>
            <person name="Yoshida K."/>
            <person name="Sommer R.J."/>
        </authorList>
    </citation>
    <scope>NUCLEOTIDE SEQUENCE [LARGE SCALE GENOMIC DNA]</scope>
    <source>
        <strain evidence="14">RS5460</strain>
    </source>
</reference>
<feature type="domain" description="Sec23/Sec24 helical" evidence="11">
    <location>
        <begin position="863"/>
        <end position="964"/>
    </location>
</feature>
<feature type="compositionally biased region" description="Pro residues" evidence="7">
    <location>
        <begin position="275"/>
        <end position="329"/>
    </location>
</feature>
<evidence type="ECO:0000313" key="14">
    <source>
        <dbReference type="Proteomes" id="UP001328107"/>
    </source>
</evidence>
<evidence type="ECO:0000256" key="3">
    <source>
        <dbReference type="ARBA" id="ARBA00008334"/>
    </source>
</evidence>
<dbReference type="Pfam" id="PF00626">
    <property type="entry name" value="Gelsolin"/>
    <property type="match status" value="1"/>
</dbReference>
<keyword evidence="5" id="KW-0653">Protein transport</keyword>
<feature type="domain" description="Zinc finger Sec23/Sec24-type" evidence="9">
    <location>
        <begin position="445"/>
        <end position="483"/>
    </location>
</feature>
<dbReference type="GO" id="GO:0090110">
    <property type="term" value="P:COPII-coated vesicle cargo loading"/>
    <property type="evidence" value="ECO:0007669"/>
    <property type="project" value="TreeGrafter"/>
</dbReference>
<dbReference type="InterPro" id="IPR006900">
    <property type="entry name" value="Sec23/24_helical_dom"/>
</dbReference>
<dbReference type="InterPro" id="IPR050550">
    <property type="entry name" value="SEC23_SEC24_subfamily"/>
</dbReference>
<comment type="similarity">
    <text evidence="3">Belongs to the SEC23/SEC24 family. SEC24 subfamily.</text>
</comment>
<proteinExistence type="inferred from homology"/>
<feature type="compositionally biased region" description="Pro residues" evidence="7">
    <location>
        <begin position="176"/>
        <end position="185"/>
    </location>
</feature>
<evidence type="ECO:0000259" key="11">
    <source>
        <dbReference type="Pfam" id="PF04815"/>
    </source>
</evidence>
<dbReference type="FunFam" id="3.40.50.410:FF:000020">
    <property type="entry name" value="protein transport protein Sec24D isoform X1"/>
    <property type="match status" value="1"/>
</dbReference>
<dbReference type="InterPro" id="IPR012990">
    <property type="entry name" value="Beta-sandwich_Sec23_24"/>
</dbReference>
<feature type="region of interest" description="Disordered" evidence="7">
    <location>
        <begin position="1"/>
        <end position="343"/>
    </location>
</feature>
<name>A0AAN5CN89_9BILA</name>
<dbReference type="AlphaFoldDB" id="A0AAN5CN89"/>
<dbReference type="Pfam" id="PF04810">
    <property type="entry name" value="zf-Sec23_Sec24"/>
    <property type="match status" value="1"/>
</dbReference>
<dbReference type="InterPro" id="IPR036180">
    <property type="entry name" value="Gelsolin-like_dom_sf"/>
</dbReference>
<dbReference type="InterPro" id="IPR036175">
    <property type="entry name" value="Sec23/24_helical_dom_sf"/>
</dbReference>
<evidence type="ECO:0000256" key="6">
    <source>
        <dbReference type="ARBA" id="ARBA00023329"/>
    </source>
</evidence>
<dbReference type="InterPro" id="IPR029006">
    <property type="entry name" value="ADF-H/Gelsolin-like_dom_sf"/>
</dbReference>
<comment type="subcellular location">
    <subcellularLocation>
        <location evidence="1">Cytoplasmic vesicle</location>
        <location evidence="1">COPII-coated vesicle membrane</location>
        <topology evidence="1">Peripheral membrane protein</topology>
        <orientation evidence="1">Cytoplasmic side</orientation>
    </subcellularLocation>
    <subcellularLocation>
        <location evidence="2">Endoplasmic reticulum membrane</location>
        <topology evidence="2">Peripheral membrane protein</topology>
        <orientation evidence="2">Cytoplasmic side</orientation>
    </subcellularLocation>
</comment>
<dbReference type="EMBL" id="BTRK01000004">
    <property type="protein sequence ID" value="GMR47540.1"/>
    <property type="molecule type" value="Genomic_DNA"/>
</dbReference>
<dbReference type="SUPFAM" id="SSF53300">
    <property type="entry name" value="vWA-like"/>
    <property type="match status" value="1"/>
</dbReference>
<evidence type="ECO:0000256" key="5">
    <source>
        <dbReference type="ARBA" id="ARBA00022927"/>
    </source>
</evidence>
<feature type="compositionally biased region" description="Low complexity" evidence="7">
    <location>
        <begin position="265"/>
        <end position="274"/>
    </location>
</feature>
<feature type="compositionally biased region" description="Low complexity" evidence="7">
    <location>
        <begin position="13"/>
        <end position="32"/>
    </location>
</feature>
<accession>A0AAN5CN89</accession>
<sequence length="1116" mass="120842">MAYQPPNPGGPYGNQPFPNQNGMNPHQQQFQQPQPPKPFAPNGPAAAPFPAPNNQYPAPTNGYPQQPQWGVPQPPNMPPSSTPSATPNHPPSPYGVPQPPQPEPPLHPQQQQQQFGAPQPPHGAYPGGPPRPPMQPAAAPQPGVPYSAAPPTAPSPHPQVARPPGPPSMPGMNPSPAHPAMPPNPMMGGPPSATPGLPGPPTAPMMGAPPGPPHGMPGSGMPPGPPSGVPPMGAHPGGMNGPPGPQMGVPPGPPMMGPPGGMPGHHGQPGAPGYPAGPPGPPMMGAPPGPMMGGPPGPPMMGGPPGPPMMGGPPGPPMMGGPPGPPGAPGYPGAPGGPPQQRSTRLDPNAMPSVVQLQEDDMVRAGLFGTGRDHAENPPLSGTPFYSQDQGNTNPRMMRASLYVAPQTQELLKVTQIPFVFALSPFAKLDERERPPPIVEYEQGPVRCARCKAYMCPYMEFVEGGTKFRCPFCTANTTVDQWYFAHLDHTGRRTDAEHRPELYYGAYEYGATKQYCKNGVPPKPPGFLFMLDVSYNSMNSGMLQTICNNLENLLENLPKETGMEESLIHVGIAAFDQNVHFFDLSTIQPSMMVVSDVEEMFVPIVDGLMLPLSQARPAIRSLLAEIPKLFDGNRVTNTILGPAVQAGLDALKCADRVGKLFVFTSTMPLAEAPGKLKMREDRKLLGTEKEKQMMIPQCEFYTKLGESCVKSGVCVDLFLFPNSYMDIATIAQLSAVTGGSVYKYQYFEATKDASRLLYDLSHAISKQIAFDAMVRIRSSAGIRAVAYSGSFFMENTTDIEIAAIDQDKTIFAELRHDDKLNDEKAVVQAAILYTSVSGRRRLRILNMCIPVTADYNGLYRTADYETIATYLLKNSIEINREKGNREMREALAARTAKMLAAYREKCSVQSPLGQLILPESLKLLPLYANSIMKHDAISGGNEMSVDDKAWMIEVLRGVRVEDAMRLLYPKIVPVANLELQEGEDLMLPTPIRASVEFFHNDNAYVIDNGLVVFLWLGLNVPQQWIQEVFGVASIALVDTEKHEIPERDNSSSRGLRRAIALIDNGSRKKKMFVIREKDTLEQWMKKFLVEDKTGPSAMSYVDFLCYVHKEIRTLLS</sequence>
<dbReference type="GO" id="GO:0006886">
    <property type="term" value="P:intracellular protein transport"/>
    <property type="evidence" value="ECO:0007669"/>
    <property type="project" value="InterPro"/>
</dbReference>
<feature type="domain" description="Sec23/Sec24 trunk" evidence="10">
    <location>
        <begin position="522"/>
        <end position="762"/>
    </location>
</feature>
<feature type="compositionally biased region" description="Pro residues" evidence="7">
    <location>
        <begin position="72"/>
        <end position="81"/>
    </location>
</feature>
<organism evidence="13 14">
    <name type="scientific">Pristionchus mayeri</name>
    <dbReference type="NCBI Taxonomy" id="1317129"/>
    <lineage>
        <taxon>Eukaryota</taxon>
        <taxon>Metazoa</taxon>
        <taxon>Ecdysozoa</taxon>
        <taxon>Nematoda</taxon>
        <taxon>Chromadorea</taxon>
        <taxon>Rhabditida</taxon>
        <taxon>Rhabditina</taxon>
        <taxon>Diplogasteromorpha</taxon>
        <taxon>Diplogasteroidea</taxon>
        <taxon>Neodiplogasteridae</taxon>
        <taxon>Pristionchus</taxon>
    </lineage>
</organism>
<feature type="compositionally biased region" description="Pro residues" evidence="7">
    <location>
        <begin position="151"/>
        <end position="169"/>
    </location>
</feature>
<evidence type="ECO:0000256" key="7">
    <source>
        <dbReference type="SAM" id="MobiDB-lite"/>
    </source>
</evidence>
<dbReference type="Pfam" id="PF04811">
    <property type="entry name" value="Sec23_trunk"/>
    <property type="match status" value="1"/>
</dbReference>
<comment type="caution">
    <text evidence="13">The sequence shown here is derived from an EMBL/GenBank/DDBJ whole genome shotgun (WGS) entry which is preliminary data.</text>
</comment>
<dbReference type="SUPFAM" id="SSF81811">
    <property type="entry name" value="Helical domain of Sec23/24"/>
    <property type="match status" value="1"/>
</dbReference>
<feature type="compositionally biased region" description="Pro residues" evidence="7">
    <location>
        <begin position="242"/>
        <end position="261"/>
    </location>
</feature>
<evidence type="ECO:0000256" key="2">
    <source>
        <dbReference type="ARBA" id="ARBA00004397"/>
    </source>
</evidence>
<feature type="compositionally biased region" description="Low complexity" evidence="7">
    <location>
        <begin position="52"/>
        <end position="71"/>
    </location>
</feature>
<dbReference type="InterPro" id="IPR036174">
    <property type="entry name" value="Znf_Sec23_Sec24_sf"/>
</dbReference>
<feature type="compositionally biased region" description="Pro residues" evidence="7">
    <location>
        <begin position="197"/>
        <end position="229"/>
    </location>
</feature>
<feature type="compositionally biased region" description="Pro residues" evidence="7">
    <location>
        <begin position="88"/>
        <end position="107"/>
    </location>
</feature>
<dbReference type="SUPFAM" id="SSF82754">
    <property type="entry name" value="C-terminal, gelsolin-like domain of Sec23/24"/>
    <property type="match status" value="1"/>
</dbReference>
<keyword evidence="14" id="KW-1185">Reference proteome</keyword>
<dbReference type="Gene3D" id="3.40.50.410">
    <property type="entry name" value="von Willebrand factor, type A domain"/>
    <property type="match status" value="1"/>
</dbReference>
<dbReference type="PRINTS" id="PR01217">
    <property type="entry name" value="PRICHEXTENSN"/>
</dbReference>
<dbReference type="Gene3D" id="2.60.40.1670">
    <property type="entry name" value="beta-sandwich domain of Sec23/24"/>
    <property type="match status" value="1"/>
</dbReference>
<feature type="compositionally biased region" description="Low complexity" evidence="7">
    <location>
        <begin position="186"/>
        <end position="196"/>
    </location>
</feature>
<dbReference type="Gene3D" id="1.20.120.730">
    <property type="entry name" value="Sec23/Sec24 helical domain"/>
    <property type="match status" value="1"/>
</dbReference>
<dbReference type="GO" id="GO:0008270">
    <property type="term" value="F:zinc ion binding"/>
    <property type="evidence" value="ECO:0007669"/>
    <property type="project" value="InterPro"/>
</dbReference>
<dbReference type="GO" id="GO:0000149">
    <property type="term" value="F:SNARE binding"/>
    <property type="evidence" value="ECO:0007669"/>
    <property type="project" value="TreeGrafter"/>
</dbReference>
<dbReference type="Gene3D" id="3.40.20.10">
    <property type="entry name" value="Severin"/>
    <property type="match status" value="1"/>
</dbReference>
<feature type="domain" description="Gelsolin-like" evidence="8">
    <location>
        <begin position="986"/>
        <end position="1049"/>
    </location>
</feature>
<dbReference type="SUPFAM" id="SSF81995">
    <property type="entry name" value="beta-sandwich domain of Sec23/24"/>
    <property type="match status" value="1"/>
</dbReference>
<dbReference type="InterPro" id="IPR006896">
    <property type="entry name" value="Sec23/24_trunk_dom"/>
</dbReference>
<dbReference type="Pfam" id="PF08033">
    <property type="entry name" value="Sec23_BS"/>
    <property type="match status" value="1"/>
</dbReference>
<gene>
    <name evidence="13" type="ORF">PMAYCL1PPCAC_17735</name>
</gene>
<dbReference type="PANTHER" id="PTHR13803">
    <property type="entry name" value="SEC24-RELATED PROTEIN"/>
    <property type="match status" value="1"/>
</dbReference>
<dbReference type="Gene3D" id="2.30.30.380">
    <property type="entry name" value="Zn-finger domain of Sec23/24"/>
    <property type="match status" value="1"/>
</dbReference>
<evidence type="ECO:0000313" key="13">
    <source>
        <dbReference type="EMBL" id="GMR47540.1"/>
    </source>
</evidence>
<evidence type="ECO:0000259" key="9">
    <source>
        <dbReference type="Pfam" id="PF04810"/>
    </source>
</evidence>
<dbReference type="Pfam" id="PF04815">
    <property type="entry name" value="Sec23_helical"/>
    <property type="match status" value="1"/>
</dbReference>
<dbReference type="GO" id="GO:0030127">
    <property type="term" value="C:COPII vesicle coat"/>
    <property type="evidence" value="ECO:0007669"/>
    <property type="project" value="InterPro"/>
</dbReference>
<feature type="compositionally biased region" description="Pro residues" evidence="7">
    <location>
        <begin position="118"/>
        <end position="135"/>
    </location>
</feature>
<dbReference type="GO" id="GO:0005789">
    <property type="term" value="C:endoplasmic reticulum membrane"/>
    <property type="evidence" value="ECO:0007669"/>
    <property type="project" value="UniProtKB-SubCell"/>
</dbReference>
<feature type="domain" description="Sec23/Sec24 beta-sandwich" evidence="12">
    <location>
        <begin position="769"/>
        <end position="852"/>
    </location>
</feature>
<feature type="compositionally biased region" description="Low complexity" evidence="7">
    <location>
        <begin position="108"/>
        <end position="117"/>
    </location>
</feature>
<evidence type="ECO:0000259" key="10">
    <source>
        <dbReference type="Pfam" id="PF04811"/>
    </source>
</evidence>
<evidence type="ECO:0000256" key="1">
    <source>
        <dbReference type="ARBA" id="ARBA00004299"/>
    </source>
</evidence>
<dbReference type="PANTHER" id="PTHR13803:SF4">
    <property type="entry name" value="SECRETORY 24CD, ISOFORM C"/>
    <property type="match status" value="1"/>
</dbReference>
<evidence type="ECO:0000259" key="12">
    <source>
        <dbReference type="Pfam" id="PF08033"/>
    </source>
</evidence>
<dbReference type="InterPro" id="IPR007123">
    <property type="entry name" value="Gelsolin-like_dom"/>
</dbReference>
<evidence type="ECO:0000259" key="8">
    <source>
        <dbReference type="Pfam" id="PF00626"/>
    </source>
</evidence>
<dbReference type="Proteomes" id="UP001328107">
    <property type="component" value="Unassembled WGS sequence"/>
</dbReference>
<evidence type="ECO:0000256" key="4">
    <source>
        <dbReference type="ARBA" id="ARBA00022448"/>
    </source>
</evidence>